<reference evidence="1 2" key="1">
    <citation type="submission" date="2019-05" db="EMBL/GenBank/DDBJ databases">
        <title>Another draft genome of Portunus trituberculatus and its Hox gene families provides insights of decapod evolution.</title>
        <authorList>
            <person name="Jeong J.-H."/>
            <person name="Song I."/>
            <person name="Kim S."/>
            <person name="Choi T."/>
            <person name="Kim D."/>
            <person name="Ryu S."/>
            <person name="Kim W."/>
        </authorList>
    </citation>
    <scope>NUCLEOTIDE SEQUENCE [LARGE SCALE GENOMIC DNA]</scope>
    <source>
        <tissue evidence="1">Muscle</tissue>
    </source>
</reference>
<evidence type="ECO:0000313" key="2">
    <source>
        <dbReference type="Proteomes" id="UP000324222"/>
    </source>
</evidence>
<proteinExistence type="predicted"/>
<dbReference type="AlphaFoldDB" id="A0A5B7GZY3"/>
<name>A0A5B7GZY3_PORTR</name>
<accession>A0A5B7GZY3</accession>
<keyword evidence="2" id="KW-1185">Reference proteome</keyword>
<evidence type="ECO:0000313" key="1">
    <source>
        <dbReference type="EMBL" id="MPC62637.1"/>
    </source>
</evidence>
<protein>
    <submittedName>
        <fullName evidence="1">Uncharacterized protein</fullName>
    </submittedName>
</protein>
<organism evidence="1 2">
    <name type="scientific">Portunus trituberculatus</name>
    <name type="common">Swimming crab</name>
    <name type="synonym">Neptunus trituberculatus</name>
    <dbReference type="NCBI Taxonomy" id="210409"/>
    <lineage>
        <taxon>Eukaryota</taxon>
        <taxon>Metazoa</taxon>
        <taxon>Ecdysozoa</taxon>
        <taxon>Arthropoda</taxon>
        <taxon>Crustacea</taxon>
        <taxon>Multicrustacea</taxon>
        <taxon>Malacostraca</taxon>
        <taxon>Eumalacostraca</taxon>
        <taxon>Eucarida</taxon>
        <taxon>Decapoda</taxon>
        <taxon>Pleocyemata</taxon>
        <taxon>Brachyura</taxon>
        <taxon>Eubrachyura</taxon>
        <taxon>Portunoidea</taxon>
        <taxon>Portunidae</taxon>
        <taxon>Portuninae</taxon>
        <taxon>Portunus</taxon>
    </lineage>
</organism>
<comment type="caution">
    <text evidence="1">The sequence shown here is derived from an EMBL/GenBank/DDBJ whole genome shotgun (WGS) entry which is preliminary data.</text>
</comment>
<sequence length="136" mass="14667">MVHCLFIHSKPQRLVMPAPEAAPTDGKVIRASAAYVTSLARRRARAGRKGKGRRNVPARASATVCCRPGLLPPGTVPPLGTRAKESLQSSRLRRQVSLKSKLLKIYKVYTKAPSRLQSFCPTKTPAAALSGTSTSF</sequence>
<dbReference type="EMBL" id="VSRR010019902">
    <property type="protein sequence ID" value="MPC62637.1"/>
    <property type="molecule type" value="Genomic_DNA"/>
</dbReference>
<dbReference type="Proteomes" id="UP000324222">
    <property type="component" value="Unassembled WGS sequence"/>
</dbReference>
<gene>
    <name evidence="1" type="ORF">E2C01_056726</name>
</gene>